<sequence length="232" mass="24818">MYDLLQRGECQLPYDSATDPEKQPPDSGTPQAWKVIEGLAGICKAAHGERAGLAIATRAEAGLRAAGYRPGTSEYLCKDGDAFAVLQRFVAYYRRHPSEQVVLRSAPAGTAACDNKISATERTVAPDASVGFHGTWPDVPRIVELRAAELAEPLTLEPYGSDNERTKCCKDAGFSVDLPGPNGFGGHRPTVIDVTLVTKNGVRVTRRAAFTITWAEAPQPPSPSLSSRSPSP</sequence>
<evidence type="ECO:0000313" key="1">
    <source>
        <dbReference type="EMBL" id="QES30925.1"/>
    </source>
</evidence>
<gene>
    <name evidence="1" type="ORF">DEJ47_34935</name>
</gene>
<dbReference type="AlphaFoldDB" id="A0A5P2BKB5"/>
<reference evidence="1 2" key="1">
    <citation type="submission" date="2018-05" db="EMBL/GenBank/DDBJ databases">
        <title>Streptomyces venezuelae.</title>
        <authorList>
            <person name="Kim W."/>
            <person name="Lee N."/>
            <person name="Cho B.-K."/>
        </authorList>
    </citation>
    <scope>NUCLEOTIDE SEQUENCE [LARGE SCALE GENOMIC DNA]</scope>
    <source>
        <strain evidence="1 2">ATCC 14583</strain>
    </source>
</reference>
<organism evidence="1 2">
    <name type="scientific">Streptomyces venezuelae</name>
    <dbReference type="NCBI Taxonomy" id="54571"/>
    <lineage>
        <taxon>Bacteria</taxon>
        <taxon>Bacillati</taxon>
        <taxon>Actinomycetota</taxon>
        <taxon>Actinomycetes</taxon>
        <taxon>Kitasatosporales</taxon>
        <taxon>Streptomycetaceae</taxon>
        <taxon>Streptomyces</taxon>
    </lineage>
</organism>
<evidence type="ECO:0000313" key="2">
    <source>
        <dbReference type="Proteomes" id="UP000323046"/>
    </source>
</evidence>
<name>A0A5P2BKB5_STRVZ</name>
<proteinExistence type="predicted"/>
<dbReference type="Proteomes" id="UP000323046">
    <property type="component" value="Chromosome"/>
</dbReference>
<keyword evidence="2" id="KW-1185">Reference proteome</keyword>
<dbReference type="EMBL" id="CP029193">
    <property type="protein sequence ID" value="QES30925.1"/>
    <property type="molecule type" value="Genomic_DNA"/>
</dbReference>
<protein>
    <submittedName>
        <fullName evidence="1">Uncharacterized protein</fullName>
    </submittedName>
</protein>
<accession>A0A5P2BKB5</accession>